<reference evidence="2" key="1">
    <citation type="journal article" date="2013" name="Philos. Trans. R. Soc. Lond., B, Biol. Sci.">
        <title>Functional endogenous viral elements in the genome of the parasitoid wasp Cotesia congregata: insights into the evolutionary dynamics of bracoviruses.</title>
        <authorList>
            <person name="Bezier A."/>
            <person name="Louis F."/>
            <person name="Jancek S."/>
            <person name="Periquet G."/>
            <person name="Theze J."/>
            <person name="Gyapay G."/>
            <person name="Musset K."/>
            <person name="Lesobre J."/>
            <person name="Lenoble P."/>
            <person name="Dupuy C."/>
            <person name="Gundersen-Rindal D."/>
            <person name="Herniou E.A.Drezen.J.M."/>
        </authorList>
    </citation>
    <scope>NUCLEOTIDE SEQUENCE</scope>
</reference>
<evidence type="ECO:0000313" key="2">
    <source>
        <dbReference type="EMBL" id="CCQ71305.1"/>
    </source>
</evidence>
<keyword evidence="3" id="KW-1185">Reference proteome</keyword>
<proteinExistence type="predicted"/>
<name>S6CWM8_COTCN</name>
<organism evidence="2">
    <name type="scientific">Cotesia congregata</name>
    <name type="common">Parasitoid wasp</name>
    <name type="synonym">Apanteles congregatus</name>
    <dbReference type="NCBI Taxonomy" id="51543"/>
    <lineage>
        <taxon>Eukaryota</taxon>
        <taxon>Metazoa</taxon>
        <taxon>Ecdysozoa</taxon>
        <taxon>Arthropoda</taxon>
        <taxon>Hexapoda</taxon>
        <taxon>Insecta</taxon>
        <taxon>Pterygota</taxon>
        <taxon>Neoptera</taxon>
        <taxon>Endopterygota</taxon>
        <taxon>Hymenoptera</taxon>
        <taxon>Apocrita</taxon>
        <taxon>Ichneumonoidea</taxon>
        <taxon>Braconidae</taxon>
        <taxon>Microgastrinae</taxon>
        <taxon>Cotesia</taxon>
    </lineage>
</organism>
<dbReference type="AlphaFoldDB" id="S6CWM8"/>
<sequence length="586" mass="69589">MITRQTSKVLLKNTIYLIRLREATYFIRLNTFLVESSHSSSFAPTCYVMPFECRTVNTASNRHFVNSVWNRALYDQEVPKVSSSLKMVDYFIYAEDCSDSINRAEYYHSNNLKTLEQFKCDVESIKEQSVAQEPTRQFKIVYLNWSDVCWEVNEDKVGMNNYTNGDVTGLSNVHTCERRDPRCLIRYFRKNYIVCENDRIKLLYIVTNGKISRESIDECLELNKEIDYEMVVFHAFNEDPEKIDLLVAAPFFKSRCIVYHNTELCNRTHISKEFDYDKISSDNFAVEMQQLMSYIKLKFINKFKRDADVWREIEKLHNLRNRMLRELSENTPKCPFFERMEEKERKILLRTFDVNKFKNYMAMAYVMKTDVEKYVAAMVNYIKSNKKSCSLDVLKFDSKVNESVEEKQIDDADSTDDEESNFFLIVDEEMHGYRIGQFKDSRWINYQYVGRVTLSSILITLDMISDNPPIMTMFTELPSISTESKNYVLLRKNPDLTDYLMYVSARKKFYGDLVTLFPSNVLFEMKDMHECYQKVVKKVGVEEFLEVSEPHFMQMKRIKEKERSMHRKRETGFITISFSNFTFRRK</sequence>
<dbReference type="OrthoDB" id="8120898at2759"/>
<evidence type="ECO:0000313" key="3">
    <source>
        <dbReference type="Proteomes" id="UP000786811"/>
    </source>
</evidence>
<protein>
    <submittedName>
        <fullName evidence="1">Cc_p94.2_7.2b</fullName>
    </submittedName>
</protein>
<accession>S6CWM8</accession>
<evidence type="ECO:0000313" key="1">
    <source>
        <dbReference type="EMBL" id="CAG5092598.1"/>
    </source>
</evidence>
<dbReference type="EMBL" id="CAJNRD030001120">
    <property type="protein sequence ID" value="CAG5092598.1"/>
    <property type="molecule type" value="Genomic_DNA"/>
</dbReference>
<gene>
    <name evidence="2" type="primary">p94-like2</name>
    <name evidence="1" type="ORF">HICCMSTLAB_LOCUS6246</name>
</gene>
<dbReference type="EMBL" id="HF586475">
    <property type="protein sequence ID" value="CCQ71305.1"/>
    <property type="molecule type" value="Genomic_DNA"/>
</dbReference>
<reference evidence="1" key="2">
    <citation type="submission" date="2021-04" db="EMBL/GenBank/DDBJ databases">
        <authorList>
            <person name="Chebbi M.A.C M."/>
        </authorList>
    </citation>
    <scope>NUCLEOTIDE SEQUENCE</scope>
</reference>
<dbReference type="Proteomes" id="UP000786811">
    <property type="component" value="Unassembled WGS sequence"/>
</dbReference>